<protein>
    <submittedName>
        <fullName evidence="7">1-aminocyclopropane-1-carboxylate deaminase/D-cysteine desulfhydrase</fullName>
    </submittedName>
</protein>
<dbReference type="SUPFAM" id="SSF53686">
    <property type="entry name" value="Tryptophan synthase beta subunit-like PLP-dependent enzymes"/>
    <property type="match status" value="1"/>
</dbReference>
<dbReference type="AlphaFoldDB" id="A0AA90PU22"/>
<dbReference type="EMBL" id="JAUPEV010000011">
    <property type="protein sequence ID" value="MDO7253621.1"/>
    <property type="molecule type" value="Genomic_DNA"/>
</dbReference>
<dbReference type="PIRSF" id="PIRSF006278">
    <property type="entry name" value="ACCD_DCysDesulf"/>
    <property type="match status" value="1"/>
</dbReference>
<keyword evidence="9" id="KW-1185">Reference proteome</keyword>
<dbReference type="EMBL" id="JAUYZK010000011">
    <property type="protein sequence ID" value="MDP2539549.1"/>
    <property type="molecule type" value="Genomic_DNA"/>
</dbReference>
<dbReference type="Proteomes" id="UP001177258">
    <property type="component" value="Unassembled WGS sequence"/>
</dbReference>
<dbReference type="Gene3D" id="3.40.50.1100">
    <property type="match status" value="1"/>
</dbReference>
<sequence>MNIFNTPSVLQNFIWQNRMFYIKRDDLLHPFINGNKARKFKGLLELDIKEKILVSYGGNQSNAMLTLSYIARLKNYEFIYVTPPLPEVLKQLPQGNFALALANGVKFEFYKPSDKRSDVDVLRNRAIEISNSYNGFFIPQGGACELSKIGIKDLALELTKDAKNLKNPAFFYVSGSGTSVGYLCNFLPSIFTIAAAGDRKYLQKLFQDMKISQPPTILELNTKIPFGKPDFRLLKIYQEWLELGVEFDLIYDCLGLLSIRENLNYFDGRDIVFIHSGGLSGNITQIQRYKNKKLIP</sequence>
<comment type="cofactor">
    <cofactor evidence="1">
        <name>pyridoxal 5'-phosphate</name>
        <dbReference type="ChEBI" id="CHEBI:597326"/>
    </cofactor>
</comment>
<reference evidence="6" key="2">
    <citation type="submission" date="2023-07" db="EMBL/GenBank/DDBJ databases">
        <authorList>
            <person name="Aydin F."/>
            <person name="Tarhane S."/>
            <person name="Saticioglu I.B."/>
            <person name="Karakaya E."/>
            <person name="Abay S."/>
            <person name="Guran O."/>
            <person name="Bozkurt E."/>
            <person name="Uzum N."/>
            <person name="Olgun K."/>
            <person name="Jablonski D."/>
        </authorList>
    </citation>
    <scope>NUCLEOTIDE SEQUENCE</scope>
    <source>
        <strain evidence="6">Faydin-H75</strain>
    </source>
</reference>
<gene>
    <name evidence="6" type="ORF">Q5I04_06830</name>
    <name evidence="7" type="ORF">Q5I06_07160</name>
</gene>
<accession>A0AA90PU22</accession>
<dbReference type="Proteomes" id="UP001240777">
    <property type="component" value="Unassembled WGS sequence"/>
</dbReference>
<reference evidence="7 9" key="1">
    <citation type="submission" date="2023-07" db="EMBL/GenBank/DDBJ databases">
        <title>Unpublished Manusciprt.</title>
        <authorList>
            <person name="Aydin F."/>
            <person name="Tarhane S."/>
            <person name="Saticioglu I.B."/>
            <person name="Karakaya E."/>
            <person name="Abay S."/>
            <person name="Guran O."/>
            <person name="Bozkurt E."/>
            <person name="Uzum N."/>
            <person name="Olgun K."/>
            <person name="Jablonski D."/>
        </authorList>
    </citation>
    <scope>NUCLEOTIDE SEQUENCE</scope>
    <source>
        <strain evidence="9">faydin-H75</strain>
        <strain evidence="7">Faydin-H76</strain>
    </source>
</reference>
<evidence type="ECO:0000313" key="7">
    <source>
        <dbReference type="EMBL" id="MDP2539549.1"/>
    </source>
</evidence>
<evidence type="ECO:0000256" key="1">
    <source>
        <dbReference type="ARBA" id="ARBA00001933"/>
    </source>
</evidence>
<organism evidence="7 8">
    <name type="scientific">Helicobacter cappadocius</name>
    <dbReference type="NCBI Taxonomy" id="3063998"/>
    <lineage>
        <taxon>Bacteria</taxon>
        <taxon>Pseudomonadati</taxon>
        <taxon>Campylobacterota</taxon>
        <taxon>Epsilonproteobacteria</taxon>
        <taxon>Campylobacterales</taxon>
        <taxon>Helicobacteraceae</taxon>
        <taxon>Helicobacter</taxon>
    </lineage>
</organism>
<evidence type="ECO:0000256" key="5">
    <source>
        <dbReference type="PIRSR" id="PIRSR006278-2"/>
    </source>
</evidence>
<keyword evidence="3 5" id="KW-0663">Pyridoxal phosphate</keyword>
<comment type="similarity">
    <text evidence="2">Belongs to the ACC deaminase/D-cysteine desulfhydrase family.</text>
</comment>
<evidence type="ECO:0000256" key="2">
    <source>
        <dbReference type="ARBA" id="ARBA00008639"/>
    </source>
</evidence>
<feature type="modified residue" description="N6-(pyridoxal phosphate)lysine" evidence="5">
    <location>
        <position position="36"/>
    </location>
</feature>
<reference evidence="6 8" key="3">
    <citation type="journal article" date="2024" name="Syst. Appl. Microbiol.">
        <title>Helicobacter cappadocius sp. nov., from lizards: The first psychrotrophic Helicobacter species.</title>
        <authorList>
            <person name="Aydin F."/>
            <person name="Tarhane S."/>
            <person name="Karakaya E."/>
            <person name="Abay S."/>
            <person name="Kayman T."/>
            <person name="Guran O."/>
            <person name="Bozkurt E."/>
            <person name="Uzum N."/>
            <person name="Avci A."/>
            <person name="Olgun K."/>
            <person name="Jablonski D."/>
            <person name="Guran C."/>
            <person name="Burcin Saticioglu I."/>
        </authorList>
    </citation>
    <scope>NUCLEOTIDE SEQUENCE [LARGE SCALE GENOMIC DNA]</scope>
    <source>
        <strain evidence="6">Faydin-H75</strain>
        <strain evidence="8">faydin-H76</strain>
    </source>
</reference>
<proteinExistence type="inferred from homology"/>
<evidence type="ECO:0000256" key="4">
    <source>
        <dbReference type="PIRSR" id="PIRSR006278-1"/>
    </source>
</evidence>
<dbReference type="InterPro" id="IPR027278">
    <property type="entry name" value="ACCD_DCysDesulf"/>
</dbReference>
<dbReference type="RefSeq" id="WP_305517463.1">
    <property type="nucleotide sequence ID" value="NZ_JAUPEV010000011.1"/>
</dbReference>
<dbReference type="PANTHER" id="PTHR43780:SF2">
    <property type="entry name" value="1-AMINOCYCLOPROPANE-1-CARBOXYLATE DEAMINASE-RELATED"/>
    <property type="match status" value="1"/>
</dbReference>
<comment type="caution">
    <text evidence="7">The sequence shown here is derived from an EMBL/GenBank/DDBJ whole genome shotgun (WGS) entry which is preliminary data.</text>
</comment>
<evidence type="ECO:0000313" key="6">
    <source>
        <dbReference type="EMBL" id="MDO7253621.1"/>
    </source>
</evidence>
<dbReference type="PANTHER" id="PTHR43780">
    <property type="entry name" value="1-AMINOCYCLOPROPANE-1-CARBOXYLATE DEAMINASE-RELATED"/>
    <property type="match status" value="1"/>
</dbReference>
<name>A0AA90PU22_9HELI</name>
<evidence type="ECO:0000256" key="3">
    <source>
        <dbReference type="ARBA" id="ARBA00022898"/>
    </source>
</evidence>
<evidence type="ECO:0000313" key="8">
    <source>
        <dbReference type="Proteomes" id="UP001177258"/>
    </source>
</evidence>
<feature type="active site" description="Nucleophile" evidence="4">
    <location>
        <position position="61"/>
    </location>
</feature>
<evidence type="ECO:0000313" key="9">
    <source>
        <dbReference type="Proteomes" id="UP001240777"/>
    </source>
</evidence>
<dbReference type="InterPro" id="IPR036052">
    <property type="entry name" value="TrpB-like_PALP_sf"/>
</dbReference>
<dbReference type="GO" id="GO:0019148">
    <property type="term" value="F:D-cysteine desulfhydrase activity"/>
    <property type="evidence" value="ECO:0007669"/>
    <property type="project" value="TreeGrafter"/>
</dbReference>